<dbReference type="Proteomes" id="UP000593594">
    <property type="component" value="Chromosome"/>
</dbReference>
<keyword evidence="8" id="KW-0503">Monooxygenase</keyword>
<keyword evidence="5" id="KW-0274">FAD</keyword>
<dbReference type="GO" id="GO:0004497">
    <property type="term" value="F:monooxygenase activity"/>
    <property type="evidence" value="ECO:0007669"/>
    <property type="project" value="UniProtKB-KW"/>
</dbReference>
<dbReference type="SUPFAM" id="SSF51905">
    <property type="entry name" value="FAD/NAD(P)-binding domain"/>
    <property type="match status" value="2"/>
</dbReference>
<evidence type="ECO:0000256" key="7">
    <source>
        <dbReference type="ARBA" id="ARBA00023002"/>
    </source>
</evidence>
<evidence type="ECO:0000256" key="5">
    <source>
        <dbReference type="ARBA" id="ARBA00022827"/>
    </source>
</evidence>
<dbReference type="RefSeq" id="WP_213163414.1">
    <property type="nucleotide sequence ID" value="NZ_CP058214.1"/>
</dbReference>
<evidence type="ECO:0000256" key="2">
    <source>
        <dbReference type="ARBA" id="ARBA00004924"/>
    </source>
</evidence>
<dbReference type="AlphaFoldDB" id="A0A7S8C2K0"/>
<evidence type="ECO:0000256" key="1">
    <source>
        <dbReference type="ARBA" id="ARBA00001974"/>
    </source>
</evidence>
<reference evidence="8 9" key="1">
    <citation type="submission" date="2020-06" db="EMBL/GenBank/DDBJ databases">
        <title>Genome sequence of 2 isolates from Red Sea Mangroves.</title>
        <authorList>
            <person name="Sefrji F."/>
            <person name="Michoud G."/>
            <person name="Merlino G."/>
            <person name="Daffonchio D."/>
        </authorList>
    </citation>
    <scope>NUCLEOTIDE SEQUENCE [LARGE SCALE GENOMIC DNA]</scope>
    <source>
        <strain evidence="8 9">R1DC25</strain>
    </source>
</reference>
<dbReference type="Gene3D" id="3.50.50.60">
    <property type="entry name" value="FAD/NAD(P)-binding domain"/>
    <property type="match status" value="1"/>
</dbReference>
<name>A0A7S8C2K0_9HYPH</name>
<sequence length="437" mass="48294">MTERLLDLAGIGIGPFNLSLAAHLDGIDGVAARFFDRQRGFDWHPGMMLPGVELQTSFLKDLVTPTNPTSPWSFMAYLVAHKRFYRFLNAEFEATPREEFADYLAWVAQGVPGLRFGVEVREVDFADGAFTVRFAGGERERARNIALGVGLAAHMPDWAKPHLGARCFHSSESAHRLPELEARRIAVVGGGQSGAEIVLHLLTDERFAGCEIVWLSRRANFQPLDDTPFTNELFTPDYVERFHGLAEGRKAAIVAHQKLAGDGISPSTLRALYRRLYSLGRQSRGEGPIAPMPHREVLEAEARNGEFRLVARNGFDGGIDVATVDAVVLATGYGFAVPDCLAPLRHRLAFDEHGYFRIDQDFAVHWDGPRDNRVFALNAGRLSHGIAEPQLSLMAWRSAIIANALLGRAHFDVEMPPPLVRWATGGEPLPSIETLNV</sequence>
<evidence type="ECO:0000256" key="6">
    <source>
        <dbReference type="ARBA" id="ARBA00022857"/>
    </source>
</evidence>
<comment type="pathway">
    <text evidence="2">Siderophore biosynthesis.</text>
</comment>
<dbReference type="Pfam" id="PF13434">
    <property type="entry name" value="Lys_Orn_oxgnase"/>
    <property type="match status" value="1"/>
</dbReference>
<dbReference type="PANTHER" id="PTHR42802">
    <property type="entry name" value="MONOOXYGENASE"/>
    <property type="match status" value="1"/>
</dbReference>
<keyword evidence="9" id="KW-1185">Reference proteome</keyword>
<keyword evidence="7" id="KW-0560">Oxidoreductase</keyword>
<dbReference type="InterPro" id="IPR025700">
    <property type="entry name" value="Lys/Orn_oxygenase"/>
</dbReference>
<evidence type="ECO:0000313" key="8">
    <source>
        <dbReference type="EMBL" id="QPC42182.1"/>
    </source>
</evidence>
<comment type="cofactor">
    <cofactor evidence="1">
        <name>FAD</name>
        <dbReference type="ChEBI" id="CHEBI:57692"/>
    </cofactor>
</comment>
<comment type="similarity">
    <text evidence="3">Belongs to the lysine N(6)-hydroxylase/L-ornithine N(5)-oxygenase family.</text>
</comment>
<protein>
    <submittedName>
        <fullName evidence="8">SidA/IucD/PvdA family monooxygenase</fullName>
    </submittedName>
</protein>
<accession>A0A7S8C2K0</accession>
<proteinExistence type="inferred from homology"/>
<dbReference type="EMBL" id="CP058214">
    <property type="protein sequence ID" value="QPC42182.1"/>
    <property type="molecule type" value="Genomic_DNA"/>
</dbReference>
<dbReference type="PANTHER" id="PTHR42802:SF1">
    <property type="entry name" value="L-ORNITHINE N(5)-MONOOXYGENASE"/>
    <property type="match status" value="1"/>
</dbReference>
<keyword evidence="4" id="KW-0285">Flavoprotein</keyword>
<organism evidence="8 9">
    <name type="scientific">Kaustia mangrovi</name>
    <dbReference type="NCBI Taxonomy" id="2593653"/>
    <lineage>
        <taxon>Bacteria</taxon>
        <taxon>Pseudomonadati</taxon>
        <taxon>Pseudomonadota</taxon>
        <taxon>Alphaproteobacteria</taxon>
        <taxon>Hyphomicrobiales</taxon>
        <taxon>Parvibaculaceae</taxon>
        <taxon>Kaustia</taxon>
    </lineage>
</organism>
<gene>
    <name evidence="8" type="ORF">HW532_05380</name>
</gene>
<evidence type="ECO:0000256" key="3">
    <source>
        <dbReference type="ARBA" id="ARBA00007588"/>
    </source>
</evidence>
<evidence type="ECO:0000256" key="4">
    <source>
        <dbReference type="ARBA" id="ARBA00022630"/>
    </source>
</evidence>
<dbReference type="KEGG" id="kmn:HW532_05380"/>
<keyword evidence="6" id="KW-0521">NADP</keyword>
<evidence type="ECO:0000313" key="9">
    <source>
        <dbReference type="Proteomes" id="UP000593594"/>
    </source>
</evidence>
<dbReference type="InterPro" id="IPR036188">
    <property type="entry name" value="FAD/NAD-bd_sf"/>
</dbReference>